<dbReference type="Pfam" id="PF04932">
    <property type="entry name" value="Wzy_C"/>
    <property type="match status" value="1"/>
</dbReference>
<keyword evidence="4 5" id="KW-0472">Membrane</keyword>
<feature type="transmembrane region" description="Helical" evidence="5">
    <location>
        <begin position="190"/>
        <end position="223"/>
    </location>
</feature>
<evidence type="ECO:0000256" key="1">
    <source>
        <dbReference type="ARBA" id="ARBA00004141"/>
    </source>
</evidence>
<comment type="subcellular location">
    <subcellularLocation>
        <location evidence="1">Membrane</location>
        <topology evidence="1">Multi-pass membrane protein</topology>
    </subcellularLocation>
</comment>
<dbReference type="InterPro" id="IPR051533">
    <property type="entry name" value="WaaL-like"/>
</dbReference>
<evidence type="ECO:0000256" key="2">
    <source>
        <dbReference type="ARBA" id="ARBA00022692"/>
    </source>
</evidence>
<dbReference type="PANTHER" id="PTHR37422:SF17">
    <property type="entry name" value="O-ANTIGEN LIGASE"/>
    <property type="match status" value="1"/>
</dbReference>
<name>F0GYI6_9FIRM</name>
<evidence type="ECO:0000259" key="6">
    <source>
        <dbReference type="Pfam" id="PF04932"/>
    </source>
</evidence>
<gene>
    <name evidence="7" type="ORF">HMPREF9246_0794</name>
</gene>
<feature type="transmembrane region" description="Helical" evidence="5">
    <location>
        <begin position="12"/>
        <end position="28"/>
    </location>
</feature>
<feature type="domain" description="O-antigen ligase-related" evidence="6">
    <location>
        <begin position="201"/>
        <end position="330"/>
    </location>
</feature>
<feature type="transmembrane region" description="Helical" evidence="5">
    <location>
        <begin position="40"/>
        <end position="58"/>
    </location>
</feature>
<feature type="transmembrane region" description="Helical" evidence="5">
    <location>
        <begin position="65"/>
        <end position="83"/>
    </location>
</feature>
<dbReference type="Proteomes" id="UP000005277">
    <property type="component" value="Unassembled WGS sequence"/>
</dbReference>
<dbReference type="GO" id="GO:0016020">
    <property type="term" value="C:membrane"/>
    <property type="evidence" value="ECO:0007669"/>
    <property type="project" value="UniProtKB-SubCell"/>
</dbReference>
<dbReference type="EMBL" id="AEXN01000006">
    <property type="protein sequence ID" value="EGC84704.1"/>
    <property type="molecule type" value="Genomic_DNA"/>
</dbReference>
<feature type="transmembrane region" description="Helical" evidence="5">
    <location>
        <begin position="235"/>
        <end position="254"/>
    </location>
</feature>
<evidence type="ECO:0000256" key="4">
    <source>
        <dbReference type="ARBA" id="ARBA00023136"/>
    </source>
</evidence>
<evidence type="ECO:0000313" key="7">
    <source>
        <dbReference type="EMBL" id="EGC84704.1"/>
    </source>
</evidence>
<keyword evidence="2 5" id="KW-0812">Transmembrane</keyword>
<evidence type="ECO:0000256" key="3">
    <source>
        <dbReference type="ARBA" id="ARBA00022989"/>
    </source>
</evidence>
<dbReference type="AlphaFoldDB" id="F0GYI6"/>
<proteinExistence type="predicted"/>
<feature type="transmembrane region" description="Helical" evidence="5">
    <location>
        <begin position="125"/>
        <end position="144"/>
    </location>
</feature>
<feature type="transmembrane region" description="Helical" evidence="5">
    <location>
        <begin position="95"/>
        <end position="113"/>
    </location>
</feature>
<dbReference type="PANTHER" id="PTHR37422">
    <property type="entry name" value="TEICHURONIC ACID BIOSYNTHESIS PROTEIN TUAE"/>
    <property type="match status" value="1"/>
</dbReference>
<keyword evidence="8" id="KW-1185">Reference proteome</keyword>
<feature type="transmembrane region" description="Helical" evidence="5">
    <location>
        <begin position="318"/>
        <end position="341"/>
    </location>
</feature>
<accession>F0GYI6</accession>
<dbReference type="InterPro" id="IPR007016">
    <property type="entry name" value="O-antigen_ligase-rel_domated"/>
</dbReference>
<feature type="transmembrane region" description="Helical" evidence="5">
    <location>
        <begin position="348"/>
        <end position="365"/>
    </location>
</feature>
<keyword evidence="3 5" id="KW-1133">Transmembrane helix</keyword>
<evidence type="ECO:0000313" key="8">
    <source>
        <dbReference type="Proteomes" id="UP000005277"/>
    </source>
</evidence>
<organism evidence="7 8">
    <name type="scientific">Anaerococcus hydrogenalis ACS-025-V-Sch4</name>
    <dbReference type="NCBI Taxonomy" id="879306"/>
    <lineage>
        <taxon>Bacteria</taxon>
        <taxon>Bacillati</taxon>
        <taxon>Bacillota</taxon>
        <taxon>Tissierellia</taxon>
        <taxon>Tissierellales</taxon>
        <taxon>Peptoniphilaceae</taxon>
        <taxon>Anaerococcus</taxon>
    </lineage>
</organism>
<sequence>MNKRIGIINIDRAKFYLLYLFMFLIFLIPPACEKLMSSSIYRFIKITSYFFILIYIIFNFKKINHSLLLMLGFNFILVLSTFLNNGEITESIKHAVTILIICLILVDVIDNNIKRISFIYVTRDLTLFFFIINLLMIILYPTGIPSITYDPQFPNYLYGNVNSTIKHILPGMCCSSLLDFRKNKKVSLYTLIFIFGIFYQALFIYFTATAVLNCLFILFWIHIFCFSNKYNIRKVYLISITLIFLIEIMLVSRLKVVSLISNIFGKDFTFSGRIYLWNNVINLITKKLFVGYGVIDESLEVYLIGNFYGSHNYFLDVLFQRGIIGLIFLITIMIYPLLVNFEFEKQKYINLLFGYSISCFILFLTEPIYNKEYLILPIIFSLIYSIEKSKNINLKSRIE</sequence>
<evidence type="ECO:0000256" key="5">
    <source>
        <dbReference type="SAM" id="Phobius"/>
    </source>
</evidence>
<dbReference type="RefSeq" id="WP_004816282.1">
    <property type="nucleotide sequence ID" value="NZ_AEXN01000006.1"/>
</dbReference>
<comment type="caution">
    <text evidence="7">The sequence shown here is derived from an EMBL/GenBank/DDBJ whole genome shotgun (WGS) entry which is preliminary data.</text>
</comment>
<reference evidence="7 8" key="1">
    <citation type="submission" date="2011-01" db="EMBL/GenBank/DDBJ databases">
        <authorList>
            <person name="Durkin A.S."/>
            <person name="Madupu R."/>
            <person name="Torralba M."/>
            <person name="Gillis M."/>
            <person name="Methe B."/>
            <person name="Sutton G."/>
            <person name="Nelson K.E."/>
        </authorList>
    </citation>
    <scope>NUCLEOTIDE SEQUENCE [LARGE SCALE GENOMIC DNA]</scope>
    <source>
        <strain evidence="7 8">ACS-025-V-Sch4</strain>
    </source>
</reference>
<protein>
    <submittedName>
        <fullName evidence="7">O-antigen polymerase</fullName>
    </submittedName>
</protein>